<reference evidence="3" key="1">
    <citation type="submission" date="2015-04" db="UniProtKB">
        <authorList>
            <consortium name="EnsemblPlants"/>
        </authorList>
    </citation>
    <scope>IDENTIFICATION</scope>
    <source>
        <strain evidence="3">SL10</strain>
    </source>
</reference>
<feature type="compositionally biased region" description="Basic and acidic residues" evidence="1">
    <location>
        <begin position="215"/>
        <end position="227"/>
    </location>
</feature>
<feature type="compositionally biased region" description="Basic residues" evidence="1">
    <location>
        <begin position="203"/>
        <end position="214"/>
    </location>
</feature>
<dbReference type="Gramene" id="ONIVA08G11270.1">
    <property type="protein sequence ID" value="ONIVA08G11270.1"/>
    <property type="gene ID" value="ONIVA08G11270"/>
</dbReference>
<evidence type="ECO:0000313" key="4">
    <source>
        <dbReference type="Proteomes" id="UP000006591"/>
    </source>
</evidence>
<proteinExistence type="predicted"/>
<feature type="chain" id="PRO_5002362704" evidence="2">
    <location>
        <begin position="17"/>
        <end position="361"/>
    </location>
</feature>
<feature type="signal peptide" evidence="2">
    <location>
        <begin position="1"/>
        <end position="16"/>
    </location>
</feature>
<dbReference type="Proteomes" id="UP000006591">
    <property type="component" value="Chromosome 8"/>
</dbReference>
<dbReference type="EnsemblPlants" id="ONIVA08G11270.1">
    <property type="protein sequence ID" value="ONIVA08G11270.1"/>
    <property type="gene ID" value="ONIVA08G11270"/>
</dbReference>
<dbReference type="AlphaFoldDB" id="A0A0E0IA93"/>
<keyword evidence="2" id="KW-0732">Signal</keyword>
<evidence type="ECO:0000256" key="1">
    <source>
        <dbReference type="SAM" id="MobiDB-lite"/>
    </source>
</evidence>
<organism evidence="3">
    <name type="scientific">Oryza nivara</name>
    <name type="common">Indian wild rice</name>
    <name type="synonym">Oryza sativa f. spontanea</name>
    <dbReference type="NCBI Taxonomy" id="4536"/>
    <lineage>
        <taxon>Eukaryota</taxon>
        <taxon>Viridiplantae</taxon>
        <taxon>Streptophyta</taxon>
        <taxon>Embryophyta</taxon>
        <taxon>Tracheophyta</taxon>
        <taxon>Spermatophyta</taxon>
        <taxon>Magnoliopsida</taxon>
        <taxon>Liliopsida</taxon>
        <taxon>Poales</taxon>
        <taxon>Poaceae</taxon>
        <taxon>BOP clade</taxon>
        <taxon>Oryzoideae</taxon>
        <taxon>Oryzeae</taxon>
        <taxon>Oryzinae</taxon>
        <taxon>Oryza</taxon>
    </lineage>
</organism>
<sequence>MAIRILFSIAHVIAWTCNIEYIDFSIAYSEDFIKIMYIASGFGKSPVHHDNIDVAKTVCTFIMQIEYKNNPNMRYIVKLLTIADHINKATWKARPCSRWNKDITLWRQIMVNNPVLDSFFWIARFFFRDQQNFLLQCTATLLNRKLRIRKRNRILSNTDTERIRRRRVEVVRRPALLRGRRGGAATGVAASPRGGGTAAETARRRRRRQRWRGGRRGEVETTGDGRRRQGWGGAAGAQDLDAPPMPRELGNGECRTPPPTQPLSRSRVNLAMGLGQKIFGLLGYGELRISGKKSRIVSDRFRVPTDTIATVFEFISEKNYPNPYPILKISEENPTEAIRIRKQVWNSETIRTTFIPTSKIK</sequence>
<reference evidence="3" key="2">
    <citation type="submission" date="2018-04" db="EMBL/GenBank/DDBJ databases">
        <title>OnivRS2 (Oryza nivara Reference Sequence Version 2).</title>
        <authorList>
            <person name="Zhang J."/>
            <person name="Kudrna D."/>
            <person name="Lee S."/>
            <person name="Talag J."/>
            <person name="Rajasekar S."/>
            <person name="Welchert J."/>
            <person name="Hsing Y.-I."/>
            <person name="Wing R.A."/>
        </authorList>
    </citation>
    <scope>NUCLEOTIDE SEQUENCE [LARGE SCALE GENOMIC DNA]</scope>
    <source>
        <strain evidence="3">SL10</strain>
    </source>
</reference>
<keyword evidence="4" id="KW-1185">Reference proteome</keyword>
<protein>
    <submittedName>
        <fullName evidence="3">Uncharacterized protein</fullName>
    </submittedName>
</protein>
<accession>A0A0E0IA93</accession>
<evidence type="ECO:0000256" key="2">
    <source>
        <dbReference type="SAM" id="SignalP"/>
    </source>
</evidence>
<feature type="region of interest" description="Disordered" evidence="1">
    <location>
        <begin position="181"/>
        <end position="264"/>
    </location>
</feature>
<dbReference type="HOGENOM" id="CLU_768117_0_0_1"/>
<evidence type="ECO:0000313" key="3">
    <source>
        <dbReference type="EnsemblPlants" id="ONIVA08G11270.1"/>
    </source>
</evidence>
<name>A0A0E0IA93_ORYNI</name>